<keyword evidence="5" id="KW-0539">Nucleus</keyword>
<dbReference type="EMBL" id="MU253738">
    <property type="protein sequence ID" value="KAG9249192.1"/>
    <property type="molecule type" value="Genomic_DNA"/>
</dbReference>
<dbReference type="PANTHER" id="PTHR48208">
    <property type="entry name" value="CENTROMERE PROTEIN I"/>
    <property type="match status" value="1"/>
</dbReference>
<evidence type="ECO:0000256" key="1">
    <source>
        <dbReference type="ARBA" id="ARBA00004123"/>
    </source>
</evidence>
<proteinExistence type="inferred from homology"/>
<evidence type="ECO:0000256" key="6">
    <source>
        <dbReference type="ARBA" id="ARBA00023328"/>
    </source>
</evidence>
<evidence type="ECO:0000256" key="4">
    <source>
        <dbReference type="ARBA" id="ARBA00022454"/>
    </source>
</evidence>
<dbReference type="CDD" id="cd22647">
    <property type="entry name" value="CTF3_NTD_HEAT"/>
    <property type="match status" value="1"/>
</dbReference>
<dbReference type="GO" id="GO:0005634">
    <property type="term" value="C:nucleus"/>
    <property type="evidence" value="ECO:0007669"/>
    <property type="project" value="UniProtKB-SubCell"/>
</dbReference>
<evidence type="ECO:0000256" key="2">
    <source>
        <dbReference type="ARBA" id="ARBA00004584"/>
    </source>
</evidence>
<dbReference type="PANTHER" id="PTHR48208:SF2">
    <property type="entry name" value="CENTROMERE PROTEIN I"/>
    <property type="match status" value="1"/>
</dbReference>
<keyword evidence="4" id="KW-0158">Chromosome</keyword>
<dbReference type="Pfam" id="PF07778">
    <property type="entry name" value="CENP-I"/>
    <property type="match status" value="2"/>
</dbReference>
<evidence type="ECO:0000313" key="8">
    <source>
        <dbReference type="Proteomes" id="UP000887226"/>
    </source>
</evidence>
<accession>A0A9P8CJP0</accession>
<dbReference type="InterPro" id="IPR012485">
    <property type="entry name" value="CENP-I"/>
</dbReference>
<sequence>MPAQQRTVKISHTVERVCNEAYQHGLQNASLDKLVDIVTLSNQLDQGSKGNLIKNLYPASKVPDAIVVKAVGSLGHGQTKASYSTQAALLKWLVMVHDVLENQLMLSRFYSVLFNLLDTIAIRMELTRQAGNEPPLIGLMRVYKDYYPDVIVGNATLGRASVFKHPNREWRERLGEIQQQNLQRSQDSLGSEKQAFRVTRGDAKSSVVPAVQTSNAQESSTTLEEIEDVDTFIRKLEEIELPNQLISVIGDPLLQKLLRLKSSESTSRRIDNWLLAFFEDQLENQDLDSILEMLASIREYTHFTKVLPPACLAYLNSMLGSWDGITARDTILDLLSYLPIGPYDDLRRATFEAVEEALLDDGTVESKAALMIFYTSLLQHWTTSMLAQSPVPRTNTSTTSDLITHVNDLALTIMQCSPSILVASTVLNFYEAVADLITHPSLLPINRITAPPSELVYTLCFTSSLSTLSRLCNVLAHYKRAYEVAITPNAATSVPQVHSYTNQAVSHFNGFLMDICNCVWRSRAFNKTDPNASGSLIPETLNTALAKYVAGLDTAIKLPAIFGLSYSPALCLLSITHVREMEDSQEENIMARHAGPVTAASLKQLEKDGGLSLQYTDYRMGVLRYIEIRGGSGIGELMYNTMKHLMTARQNMT</sequence>
<comment type="subcellular location">
    <subcellularLocation>
        <location evidence="2">Chromosome</location>
        <location evidence="2">Centromere</location>
    </subcellularLocation>
    <subcellularLocation>
        <location evidence="1">Nucleus</location>
    </subcellularLocation>
</comment>
<comment type="similarity">
    <text evidence="3">Belongs to the CENP-I/CTF3 family.</text>
</comment>
<evidence type="ECO:0000256" key="3">
    <source>
        <dbReference type="ARBA" id="ARBA00005470"/>
    </source>
</evidence>
<dbReference type="GO" id="GO:0000939">
    <property type="term" value="C:inner kinetochore"/>
    <property type="evidence" value="ECO:0007669"/>
    <property type="project" value="TreeGrafter"/>
</dbReference>
<organism evidence="7 8">
    <name type="scientific">Calycina marina</name>
    <dbReference type="NCBI Taxonomy" id="1763456"/>
    <lineage>
        <taxon>Eukaryota</taxon>
        <taxon>Fungi</taxon>
        <taxon>Dikarya</taxon>
        <taxon>Ascomycota</taxon>
        <taxon>Pezizomycotina</taxon>
        <taxon>Leotiomycetes</taxon>
        <taxon>Helotiales</taxon>
        <taxon>Pezizellaceae</taxon>
        <taxon>Calycina</taxon>
    </lineage>
</organism>
<gene>
    <name evidence="7" type="ORF">BJ878DRAFT_531382</name>
</gene>
<dbReference type="GO" id="GO:0034080">
    <property type="term" value="P:CENP-A containing chromatin assembly"/>
    <property type="evidence" value="ECO:0007669"/>
    <property type="project" value="TreeGrafter"/>
</dbReference>
<protein>
    <submittedName>
        <fullName evidence="7">Mis6 domain protein</fullName>
    </submittedName>
</protein>
<keyword evidence="8" id="KW-1185">Reference proteome</keyword>
<dbReference type="Proteomes" id="UP000887226">
    <property type="component" value="Unassembled WGS sequence"/>
</dbReference>
<name>A0A9P8CJP0_9HELO</name>
<comment type="caution">
    <text evidence="7">The sequence shown here is derived from an EMBL/GenBank/DDBJ whole genome shotgun (WGS) entry which is preliminary data.</text>
</comment>
<dbReference type="GO" id="GO:0000070">
    <property type="term" value="P:mitotic sister chromatid segregation"/>
    <property type="evidence" value="ECO:0007669"/>
    <property type="project" value="TreeGrafter"/>
</dbReference>
<dbReference type="OrthoDB" id="6347512at2759"/>
<dbReference type="AlphaFoldDB" id="A0A9P8CJP0"/>
<evidence type="ECO:0000313" key="7">
    <source>
        <dbReference type="EMBL" id="KAG9249192.1"/>
    </source>
</evidence>
<evidence type="ECO:0000256" key="5">
    <source>
        <dbReference type="ARBA" id="ARBA00023242"/>
    </source>
</evidence>
<reference evidence="7" key="1">
    <citation type="journal article" date="2021" name="IMA Fungus">
        <title>Genomic characterization of three marine fungi, including Emericellopsis atlantica sp. nov. with signatures of a generalist lifestyle and marine biomass degradation.</title>
        <authorList>
            <person name="Hagestad O.C."/>
            <person name="Hou L."/>
            <person name="Andersen J.H."/>
            <person name="Hansen E.H."/>
            <person name="Altermark B."/>
            <person name="Li C."/>
            <person name="Kuhnert E."/>
            <person name="Cox R.J."/>
            <person name="Crous P.W."/>
            <person name="Spatafora J.W."/>
            <person name="Lail K."/>
            <person name="Amirebrahimi M."/>
            <person name="Lipzen A."/>
            <person name="Pangilinan J."/>
            <person name="Andreopoulos W."/>
            <person name="Hayes R.D."/>
            <person name="Ng V."/>
            <person name="Grigoriev I.V."/>
            <person name="Jackson S.A."/>
            <person name="Sutton T.D.S."/>
            <person name="Dobson A.D.W."/>
            <person name="Rama T."/>
        </authorList>
    </citation>
    <scope>NUCLEOTIDE SEQUENCE</scope>
    <source>
        <strain evidence="7">TRa3180A</strain>
    </source>
</reference>
<keyword evidence="6" id="KW-0137">Centromere</keyword>